<evidence type="ECO:0000256" key="1">
    <source>
        <dbReference type="SAM" id="Phobius"/>
    </source>
</evidence>
<organism evidence="2 3">
    <name type="scientific">Nostoc edaphicum CCNP1411</name>
    <dbReference type="NCBI Taxonomy" id="1472755"/>
    <lineage>
        <taxon>Bacteria</taxon>
        <taxon>Bacillati</taxon>
        <taxon>Cyanobacteriota</taxon>
        <taxon>Cyanophyceae</taxon>
        <taxon>Nostocales</taxon>
        <taxon>Nostocaceae</taxon>
        <taxon>Nostoc</taxon>
    </lineage>
</organism>
<feature type="transmembrane region" description="Helical" evidence="1">
    <location>
        <begin position="292"/>
        <end position="311"/>
    </location>
</feature>
<feature type="transmembrane region" description="Helical" evidence="1">
    <location>
        <begin position="209"/>
        <end position="229"/>
    </location>
</feature>
<keyword evidence="1" id="KW-0812">Transmembrane</keyword>
<feature type="transmembrane region" description="Helical" evidence="1">
    <location>
        <begin position="265"/>
        <end position="285"/>
    </location>
</feature>
<keyword evidence="1" id="KW-1133">Transmembrane helix</keyword>
<proteinExistence type="predicted"/>
<keyword evidence="1" id="KW-0472">Membrane</keyword>
<sequence>MINLSKLSKIDFLVLISVVIIGLIHLPFPFSGDQALFTIGALEMQQGKVLYRDFWDLKQPGIYYFYFLAGNLFGFNEIGVHIFELIYMVFFSIILQLTLKTYFQHRIIASLVPLLTVSAYYISSYHRQFTQVEGLVGFPLFICLWLTYQSFNHEGKPRFIQLLISGFMGGIVLIFKLIFLPILLAFWLTILLHSVLIKHQKFQKIFIEICVPIFLGLIFPILVVVSYFAGVNSLSIVYKTFFVYPRQVVADGTFNISKLVFGTAWFLKNFVTLVLIAIVAVNVSLRQGKNLLTLLLVVWFVLGLGMIVLQARSLWSYHYLLLFVPTGILATKGLDILWQPFKELSSRRIKVLVSFLFLLPLLLNFQFKSVALVKNNFALTEETRFKYQTVFREDYTLLRSEISFLSQPGNLPGEIFVAGDPSIYYLSGRTQATSLNGWSLELFLSEQWPQLLQELDLSKPPYIFISDNDESRIKKGFPKILELIEKRYHILSKSNDGIWYILN</sequence>
<accession>A0A7D7Q9E7</accession>
<name>A0A7D7Q9E7_9NOSO</name>
<dbReference type="AlphaFoldDB" id="A0A7D7Q9E7"/>
<keyword evidence="3" id="KW-1185">Reference proteome</keyword>
<feature type="transmembrane region" description="Helical" evidence="1">
    <location>
        <begin position="107"/>
        <end position="123"/>
    </location>
</feature>
<feature type="transmembrane region" description="Helical" evidence="1">
    <location>
        <begin position="12"/>
        <end position="30"/>
    </location>
</feature>
<dbReference type="GO" id="GO:0016740">
    <property type="term" value="F:transferase activity"/>
    <property type="evidence" value="ECO:0007669"/>
    <property type="project" value="UniProtKB-KW"/>
</dbReference>
<feature type="transmembrane region" description="Helical" evidence="1">
    <location>
        <begin position="349"/>
        <end position="367"/>
    </location>
</feature>
<reference evidence="3" key="1">
    <citation type="submission" date="2020-06" db="EMBL/GenBank/DDBJ databases">
        <title>Nostoc edaphicum CCNP1411 genome.</title>
        <authorList>
            <person name="Fidor A."/>
            <person name="Grabski M."/>
            <person name="Gawor J."/>
            <person name="Gromadka R."/>
            <person name="Wegrzyn G."/>
            <person name="Mazur-Marzec H."/>
        </authorList>
    </citation>
    <scope>NUCLEOTIDE SEQUENCE [LARGE SCALE GENOMIC DNA]</scope>
    <source>
        <strain evidence="3">CCNP1411</strain>
    </source>
</reference>
<feature type="transmembrane region" description="Helical" evidence="1">
    <location>
        <begin position="62"/>
        <end position="95"/>
    </location>
</feature>
<feature type="transmembrane region" description="Helical" evidence="1">
    <location>
        <begin position="129"/>
        <end position="147"/>
    </location>
</feature>
<keyword evidence="2" id="KW-0808">Transferase</keyword>
<dbReference type="Proteomes" id="UP000514713">
    <property type="component" value="Chromosome"/>
</dbReference>
<evidence type="ECO:0000313" key="2">
    <source>
        <dbReference type="EMBL" id="QMS87195.1"/>
    </source>
</evidence>
<dbReference type="RefSeq" id="WP_181930537.1">
    <property type="nucleotide sequence ID" value="NZ_CP054698.1"/>
</dbReference>
<dbReference type="EMBL" id="CP054698">
    <property type="protein sequence ID" value="QMS87195.1"/>
    <property type="molecule type" value="Genomic_DNA"/>
</dbReference>
<evidence type="ECO:0000313" key="3">
    <source>
        <dbReference type="Proteomes" id="UP000514713"/>
    </source>
</evidence>
<dbReference type="KEGG" id="ned:HUN01_06220"/>
<protein>
    <submittedName>
        <fullName evidence="2">Glycosyltransferase family 39 protein</fullName>
    </submittedName>
</protein>
<gene>
    <name evidence="2" type="ORF">HUN01_06220</name>
</gene>
<feature type="transmembrane region" description="Helical" evidence="1">
    <location>
        <begin position="317"/>
        <end position="337"/>
    </location>
</feature>